<reference evidence="1" key="1">
    <citation type="submission" date="2018-10" db="EMBL/GenBank/DDBJ databases">
        <title>Hidden diversity of soil giant viruses.</title>
        <authorList>
            <person name="Schulz F."/>
            <person name="Alteio L."/>
            <person name="Goudeau D."/>
            <person name="Ryan E.M."/>
            <person name="Malmstrom R.R."/>
            <person name="Blanchard J."/>
            <person name="Woyke T."/>
        </authorList>
    </citation>
    <scope>NUCLEOTIDE SEQUENCE</scope>
    <source>
        <strain evidence="1">FNV1</strain>
    </source>
</reference>
<evidence type="ECO:0000313" key="1">
    <source>
        <dbReference type="EMBL" id="AYV79819.1"/>
    </source>
</evidence>
<protein>
    <submittedName>
        <fullName evidence="1">Uncharacterized protein</fullName>
    </submittedName>
</protein>
<accession>A0A3G5A2W2</accession>
<name>A0A3G5A2W2_9VIRU</name>
<proteinExistence type="predicted"/>
<sequence>MIYRGYDIYHKNDIGESLFTRAIQYKTEEIVIKLIGIDTNFIDEFNTWYCDLWHTKDVFYYNIIKYCIDKYDGYKREIIMVMNDASPTNALYQSFHTTYAVQLVDVICDFILLRM</sequence>
<organism evidence="1">
    <name type="scientific">Faunusvirus sp</name>
    <dbReference type="NCBI Taxonomy" id="2487766"/>
    <lineage>
        <taxon>Viruses</taxon>
        <taxon>Varidnaviria</taxon>
        <taxon>Bamfordvirae</taxon>
        <taxon>Nucleocytoviricota</taxon>
        <taxon>Megaviricetes</taxon>
        <taxon>Imitervirales</taxon>
        <taxon>Mimiviridae</taxon>
    </lineage>
</organism>
<dbReference type="EMBL" id="MK072188">
    <property type="protein sequence ID" value="AYV79819.1"/>
    <property type="molecule type" value="Genomic_DNA"/>
</dbReference>
<gene>
    <name evidence="1" type="ORF">Faunusvirus57_7</name>
</gene>